<gene>
    <name evidence="1" type="ORF">PR048_002221</name>
</gene>
<organism evidence="1 2">
    <name type="scientific">Dryococelus australis</name>
    <dbReference type="NCBI Taxonomy" id="614101"/>
    <lineage>
        <taxon>Eukaryota</taxon>
        <taxon>Metazoa</taxon>
        <taxon>Ecdysozoa</taxon>
        <taxon>Arthropoda</taxon>
        <taxon>Hexapoda</taxon>
        <taxon>Insecta</taxon>
        <taxon>Pterygota</taxon>
        <taxon>Neoptera</taxon>
        <taxon>Polyneoptera</taxon>
        <taxon>Phasmatodea</taxon>
        <taxon>Verophasmatodea</taxon>
        <taxon>Anareolatae</taxon>
        <taxon>Phasmatidae</taxon>
        <taxon>Eurycanthinae</taxon>
        <taxon>Dryococelus</taxon>
    </lineage>
</organism>
<proteinExistence type="predicted"/>
<reference evidence="1 2" key="1">
    <citation type="submission" date="2023-02" db="EMBL/GenBank/DDBJ databases">
        <title>LHISI_Scaffold_Assembly.</title>
        <authorList>
            <person name="Stuart O.P."/>
            <person name="Cleave R."/>
            <person name="Magrath M.J.L."/>
            <person name="Mikheyev A.S."/>
        </authorList>
    </citation>
    <scope>NUCLEOTIDE SEQUENCE [LARGE SCALE GENOMIC DNA]</scope>
    <source>
        <strain evidence="1">Daus_M_001</strain>
        <tissue evidence="1">Leg muscle</tissue>
    </source>
</reference>
<accession>A0ABQ9IL50</accession>
<sequence>MWKNFWTHTTQHEAVKDRWKDDHSNSDKQVTARPCDITPQQSKNKKVIGQQSKIQDTCALCMYTGHHTKDCDQFLNQAIELNTGIAARFHRFQNKFGMRLHKLRIHSEFDTGRGTQEEHTNTAQGYNDERLPARLLNHHTKENTCRRTQVFKQSLLKTLMPRVLIKLKGTQYYALLDIGCSRSCIAKKFSLVSATNEREAPKFKTNLKFTISGNTFMQ</sequence>
<keyword evidence="2" id="KW-1185">Reference proteome</keyword>
<dbReference type="Proteomes" id="UP001159363">
    <property type="component" value="Chromosome 1"/>
</dbReference>
<name>A0ABQ9IL50_9NEOP</name>
<evidence type="ECO:0000313" key="1">
    <source>
        <dbReference type="EMBL" id="KAJ8896875.1"/>
    </source>
</evidence>
<evidence type="ECO:0000313" key="2">
    <source>
        <dbReference type="Proteomes" id="UP001159363"/>
    </source>
</evidence>
<comment type="caution">
    <text evidence="1">The sequence shown here is derived from an EMBL/GenBank/DDBJ whole genome shotgun (WGS) entry which is preliminary data.</text>
</comment>
<dbReference type="EMBL" id="JARBHB010000001">
    <property type="protein sequence ID" value="KAJ8896875.1"/>
    <property type="molecule type" value="Genomic_DNA"/>
</dbReference>
<protein>
    <submittedName>
        <fullName evidence="1">Uncharacterized protein</fullName>
    </submittedName>
</protein>